<dbReference type="PATRIC" id="fig|1630135.4.peg.2060"/>
<dbReference type="InterPro" id="IPR027417">
    <property type="entry name" value="P-loop_NTPase"/>
</dbReference>
<feature type="transmembrane region" description="Helical" evidence="1">
    <location>
        <begin position="472"/>
        <end position="490"/>
    </location>
</feature>
<proteinExistence type="predicted"/>
<dbReference type="InterPro" id="IPR011640">
    <property type="entry name" value="Fe2_transport_prot_B_C"/>
</dbReference>
<dbReference type="Pfam" id="PF02421">
    <property type="entry name" value="FeoB_N"/>
    <property type="match status" value="1"/>
</dbReference>
<dbReference type="EMBL" id="CP012117">
    <property type="protein sequence ID" value="ANP28611.1"/>
    <property type="molecule type" value="Genomic_DNA"/>
</dbReference>
<dbReference type="PROSITE" id="PS51711">
    <property type="entry name" value="G_FEOB"/>
    <property type="match status" value="1"/>
</dbReference>
<dbReference type="PANTHER" id="PTHR43185:SF1">
    <property type="entry name" value="FE(2+) TRANSPORTER FEOB"/>
    <property type="match status" value="1"/>
</dbReference>
<sequence>MTCHDAAPEAPRDTGARRFALVGNPNAGKSTVFNALTGMRAKVANYPGVTVSRFVGSVEVRDVSGARIDAQVEDLPGTYSLDPISPDEQVVLESLSDESRADALIAVLDATSMRRSLGLIAQLQRTGLPILVTLTHADEFLERGGSVDVAALSKALGHRVLVVTAGNHRELDALKAQLASEEDWPSPAVPAPTNPKGSAAWIESVLEAAHYRAPGTHARTRKLDAVLLHPVWGSLVFFAAMFALFQLIFTVAAPIQGWIEEGFALLGDVARENIALDWLAGLVADGLIGGVGGVLTFVPQIFLLFFALAILEASGYMSRAAFLMDRVMAGAGLEGRAFVAMLSSLACAIPGIMATRSLPSAKDRLATMLTIPLMTCSARLPVYTMLIAMLIPADARLGGVIGAQGAALFGLYVLGACSAMGSAWVFSKIFGRGRANLPFYMEMPTYRIPTVRELVTNTWIPVKGFLTKVGRIILLLTLVLWALLNLPAVGDAELAAAGIDQSDSAAVATYQLEHSYGAGLGKAVQPVFEPLGFDWRVSVGVVASLGAREVFVSTLGQIASASDPENPGDTLSSLTWGPGPHEGQLLFTPGTIAALLVFFVFALQCTSTIAALRRESGSWTWPALAFFYMFALAWVGAFIAKLAVGALA</sequence>
<dbReference type="KEGG" id="dva:DAD186_20610"/>
<dbReference type="STRING" id="1630135.DAD186_20610"/>
<feature type="transmembrane region" description="Helical" evidence="1">
    <location>
        <begin position="624"/>
        <end position="647"/>
    </location>
</feature>
<organism evidence="3 4">
    <name type="scientific">Dermabacter vaginalis</name>
    <dbReference type="NCBI Taxonomy" id="1630135"/>
    <lineage>
        <taxon>Bacteria</taxon>
        <taxon>Bacillati</taxon>
        <taxon>Actinomycetota</taxon>
        <taxon>Actinomycetes</taxon>
        <taxon>Micrococcales</taxon>
        <taxon>Dermabacteraceae</taxon>
        <taxon>Dermabacter</taxon>
    </lineage>
</organism>
<dbReference type="PANTHER" id="PTHR43185">
    <property type="entry name" value="FERROUS IRON TRANSPORT PROTEIN B"/>
    <property type="match status" value="1"/>
</dbReference>
<feature type="transmembrane region" description="Helical" evidence="1">
    <location>
        <begin position="275"/>
        <end position="295"/>
    </location>
</feature>
<dbReference type="SUPFAM" id="SSF52540">
    <property type="entry name" value="P-loop containing nucleoside triphosphate hydrolases"/>
    <property type="match status" value="1"/>
</dbReference>
<dbReference type="AlphaFoldDB" id="A0A1B0ZKT7"/>
<evidence type="ECO:0000256" key="1">
    <source>
        <dbReference type="SAM" id="Phobius"/>
    </source>
</evidence>
<dbReference type="Proteomes" id="UP000092596">
    <property type="component" value="Chromosome"/>
</dbReference>
<evidence type="ECO:0000313" key="3">
    <source>
        <dbReference type="EMBL" id="ANP28611.1"/>
    </source>
</evidence>
<keyword evidence="1" id="KW-1133">Transmembrane helix</keyword>
<protein>
    <submittedName>
        <fullName evidence="3">Ferrous iron transporter B</fullName>
    </submittedName>
</protein>
<dbReference type="GO" id="GO:0005886">
    <property type="term" value="C:plasma membrane"/>
    <property type="evidence" value="ECO:0007669"/>
    <property type="project" value="TreeGrafter"/>
</dbReference>
<feature type="transmembrane region" description="Helical" evidence="1">
    <location>
        <begin position="231"/>
        <end position="255"/>
    </location>
</feature>
<feature type="transmembrane region" description="Helical" evidence="1">
    <location>
        <begin position="403"/>
        <end position="426"/>
    </location>
</feature>
<name>A0A1B0ZKT7_9MICO</name>
<keyword evidence="1" id="KW-0472">Membrane</keyword>
<feature type="domain" description="FeoB-type G" evidence="2">
    <location>
        <begin position="16"/>
        <end position="184"/>
    </location>
</feature>
<dbReference type="RefSeq" id="WP_065248569.1">
    <property type="nucleotide sequence ID" value="NZ_CP012117.1"/>
</dbReference>
<dbReference type="InterPro" id="IPR011642">
    <property type="entry name" value="Gate_dom"/>
</dbReference>
<gene>
    <name evidence="3" type="ORF">DAD186_20610</name>
</gene>
<dbReference type="Pfam" id="PF07670">
    <property type="entry name" value="Gate"/>
    <property type="match status" value="2"/>
</dbReference>
<feature type="transmembrane region" description="Helical" evidence="1">
    <location>
        <begin position="302"/>
        <end position="323"/>
    </location>
</feature>
<feature type="transmembrane region" description="Helical" evidence="1">
    <location>
        <begin position="592"/>
        <end position="612"/>
    </location>
</feature>
<dbReference type="Pfam" id="PF07664">
    <property type="entry name" value="FeoB_C"/>
    <property type="match status" value="1"/>
</dbReference>
<accession>A0A1B0ZKT7</accession>
<evidence type="ECO:0000313" key="4">
    <source>
        <dbReference type="Proteomes" id="UP000092596"/>
    </source>
</evidence>
<dbReference type="PRINTS" id="PR00326">
    <property type="entry name" value="GTP1OBG"/>
</dbReference>
<keyword evidence="1" id="KW-0812">Transmembrane</keyword>
<dbReference type="CDD" id="cd01879">
    <property type="entry name" value="FeoB"/>
    <property type="match status" value="1"/>
</dbReference>
<dbReference type="Gene3D" id="3.40.50.300">
    <property type="entry name" value="P-loop containing nucleotide triphosphate hydrolases"/>
    <property type="match status" value="1"/>
</dbReference>
<feature type="transmembrane region" description="Helical" evidence="1">
    <location>
        <begin position="335"/>
        <end position="353"/>
    </location>
</feature>
<dbReference type="GO" id="GO:0005525">
    <property type="term" value="F:GTP binding"/>
    <property type="evidence" value="ECO:0007669"/>
    <property type="project" value="InterPro"/>
</dbReference>
<dbReference type="InterPro" id="IPR006073">
    <property type="entry name" value="GTP-bd"/>
</dbReference>
<evidence type="ECO:0000259" key="2">
    <source>
        <dbReference type="PROSITE" id="PS51711"/>
    </source>
</evidence>
<dbReference type="GO" id="GO:0015093">
    <property type="term" value="F:ferrous iron transmembrane transporter activity"/>
    <property type="evidence" value="ECO:0007669"/>
    <property type="project" value="InterPro"/>
</dbReference>
<reference evidence="3 4" key="1">
    <citation type="submission" date="2015-06" db="EMBL/GenBank/DDBJ databases">
        <title>Investigation of pathophysiology for high-risk pregnancy and development of treatment modality based on it.</title>
        <authorList>
            <person name="Kim B.-C."/>
            <person name="Lim S."/>
        </authorList>
    </citation>
    <scope>NUCLEOTIDE SEQUENCE [LARGE SCALE GENOMIC DNA]</scope>
    <source>
        <strain evidence="3 4">AD1-86</strain>
    </source>
</reference>
<feature type="transmembrane region" description="Helical" evidence="1">
    <location>
        <begin position="365"/>
        <end position="391"/>
    </location>
</feature>
<dbReference type="InterPro" id="IPR050860">
    <property type="entry name" value="FeoB_GTPase"/>
</dbReference>
<dbReference type="InterPro" id="IPR030389">
    <property type="entry name" value="G_FEOB_dom"/>
</dbReference>